<dbReference type="AlphaFoldDB" id="A0A0D8BUW5"/>
<dbReference type="Pfam" id="PF10086">
    <property type="entry name" value="YhfC"/>
    <property type="match status" value="1"/>
</dbReference>
<dbReference type="InterPro" id="IPR011397">
    <property type="entry name" value="YhfC"/>
</dbReference>
<feature type="transmembrane region" description="Helical" evidence="1">
    <location>
        <begin position="228"/>
        <end position="247"/>
    </location>
</feature>
<feature type="transmembrane region" description="Helical" evidence="1">
    <location>
        <begin position="71"/>
        <end position="98"/>
    </location>
</feature>
<name>A0A0D8BUW5_GEOKU</name>
<feature type="transmembrane region" description="Helical" evidence="1">
    <location>
        <begin position="30"/>
        <end position="49"/>
    </location>
</feature>
<dbReference type="OrthoDB" id="9807167at2"/>
<accession>A0A0D8BUW5</accession>
<organism evidence="2 3">
    <name type="scientific">Geobacillus kaustophilus</name>
    <dbReference type="NCBI Taxonomy" id="1462"/>
    <lineage>
        <taxon>Bacteria</taxon>
        <taxon>Bacillati</taxon>
        <taxon>Bacillota</taxon>
        <taxon>Bacilli</taxon>
        <taxon>Bacillales</taxon>
        <taxon>Anoxybacillaceae</taxon>
        <taxon>Geobacillus</taxon>
        <taxon>Geobacillus thermoleovorans group</taxon>
    </lineage>
</organism>
<feature type="transmembrane region" description="Helical" evidence="1">
    <location>
        <begin position="202"/>
        <end position="222"/>
    </location>
</feature>
<sequence>MGMAGAVVQLFISLLVPIGLVWYGRKKGWLSWKALGVGAAVFLVFSQVLEKALHIAVLEPGRPALKGTDSVWLFVLYAALAAGLFEEIGRYVGFRWLLKQHRGYGDGLSFGLGHGGTEAVLLGVVGAVNVIVLASLIQSGSFDKTIAPSLPPRQVELIKEQVLHTPFAMYVLGGLERLFALAVHVALSLLVLLGVRKRQFRYVLYAILLHAAMDVMPALYQVKVVTNVWVVEAVLLIWAVAAVLFIGRMKPAFERGGEKR</sequence>
<keyword evidence="1" id="KW-1133">Transmembrane helix</keyword>
<reference evidence="2 3" key="1">
    <citation type="submission" date="2015-01" db="EMBL/GenBank/DDBJ databases">
        <authorList>
            <person name="Filippidou S."/>
            <person name="Jeanneret N."/>
            <person name="Russel-Delif L."/>
            <person name="Junier T."/>
            <person name="Wunderlin T."/>
            <person name="Molina V."/>
            <person name="Johnson S.L."/>
            <person name="Davenport K.W."/>
            <person name="Chain P.S."/>
            <person name="Dorador C."/>
            <person name="Junier P."/>
        </authorList>
    </citation>
    <scope>NUCLEOTIDE SEQUENCE [LARGE SCALE GENOMIC DNA]</scope>
    <source>
        <strain evidence="2 3">Et7/4</strain>
    </source>
</reference>
<proteinExistence type="predicted"/>
<comment type="caution">
    <text evidence="2">The sequence shown here is derived from an EMBL/GenBank/DDBJ whole genome shotgun (WGS) entry which is preliminary data.</text>
</comment>
<dbReference type="PATRIC" id="fig|1462.6.peg.1032"/>
<evidence type="ECO:0008006" key="4">
    <source>
        <dbReference type="Google" id="ProtNLM"/>
    </source>
</evidence>
<dbReference type="PIRSF" id="PIRSF033101">
    <property type="entry name" value="UCP033101"/>
    <property type="match status" value="1"/>
</dbReference>
<keyword evidence="1" id="KW-0472">Membrane</keyword>
<protein>
    <recommendedName>
        <fullName evidence="4">YhfC family intramembrane metalloprotease</fullName>
    </recommendedName>
</protein>
<dbReference type="EMBL" id="JYBP01000003">
    <property type="protein sequence ID" value="KJE27998.1"/>
    <property type="molecule type" value="Genomic_DNA"/>
</dbReference>
<feature type="transmembrane region" description="Helical" evidence="1">
    <location>
        <begin position="6"/>
        <end position="23"/>
    </location>
</feature>
<evidence type="ECO:0000256" key="1">
    <source>
        <dbReference type="SAM" id="Phobius"/>
    </source>
</evidence>
<dbReference type="Proteomes" id="UP000032522">
    <property type="component" value="Unassembled WGS sequence"/>
</dbReference>
<keyword evidence="1" id="KW-0812">Transmembrane</keyword>
<evidence type="ECO:0000313" key="3">
    <source>
        <dbReference type="Proteomes" id="UP000032522"/>
    </source>
</evidence>
<gene>
    <name evidence="2" type="ORF">LG52_878</name>
</gene>
<feature type="transmembrane region" description="Helical" evidence="1">
    <location>
        <begin position="178"/>
        <end position="195"/>
    </location>
</feature>
<evidence type="ECO:0000313" key="2">
    <source>
        <dbReference type="EMBL" id="KJE27998.1"/>
    </source>
</evidence>
<feature type="transmembrane region" description="Helical" evidence="1">
    <location>
        <begin position="119"/>
        <end position="137"/>
    </location>
</feature>
<dbReference type="RefSeq" id="WP_044731070.1">
    <property type="nucleotide sequence ID" value="NZ_JYBP01000003.1"/>
</dbReference>